<protein>
    <submittedName>
        <fullName evidence="1">Uncharacterized protein</fullName>
    </submittedName>
</protein>
<reference evidence="1 2" key="1">
    <citation type="submission" date="2022-08" db="EMBL/GenBank/DDBJ databases">
        <title>Reclassification of Massilia species as members of the genera Telluria, Duganella, Pseudoduganella, Mokoshia gen. nov. and Zemynaea gen. nov. using orthogonal and non-orthogonal genome-based approaches.</title>
        <authorList>
            <person name="Bowman J.P."/>
        </authorList>
    </citation>
    <scope>NUCLEOTIDE SEQUENCE [LARGE SCALE GENOMIC DNA]</scope>
    <source>
        <strain evidence="1 2">JCM 31606</strain>
    </source>
</reference>
<gene>
    <name evidence="1" type="ORF">NX778_16510</name>
</gene>
<comment type="caution">
    <text evidence="1">The sequence shown here is derived from an EMBL/GenBank/DDBJ whole genome shotgun (WGS) entry which is preliminary data.</text>
</comment>
<evidence type="ECO:0000313" key="1">
    <source>
        <dbReference type="EMBL" id="MCS0659674.1"/>
    </source>
</evidence>
<keyword evidence="2" id="KW-1185">Reference proteome</keyword>
<name>A0ABT2D0N8_9BURK</name>
<proteinExistence type="predicted"/>
<dbReference type="EMBL" id="JANUGU010000005">
    <property type="protein sequence ID" value="MCS0659674.1"/>
    <property type="molecule type" value="Genomic_DNA"/>
</dbReference>
<dbReference type="Proteomes" id="UP001204621">
    <property type="component" value="Unassembled WGS sequence"/>
</dbReference>
<accession>A0ABT2D0N8</accession>
<sequence length="46" mass="5236">MEKIGAALGAMRLEARQNLQRFKEMLEQRGHESGAWRGSIPQQSTH</sequence>
<organism evidence="1 2">
    <name type="scientific">Massilia terrae</name>
    <dbReference type="NCBI Taxonomy" id="1811224"/>
    <lineage>
        <taxon>Bacteria</taxon>
        <taxon>Pseudomonadati</taxon>
        <taxon>Pseudomonadota</taxon>
        <taxon>Betaproteobacteria</taxon>
        <taxon>Burkholderiales</taxon>
        <taxon>Oxalobacteraceae</taxon>
        <taxon>Telluria group</taxon>
        <taxon>Massilia</taxon>
    </lineage>
</organism>
<dbReference type="RefSeq" id="WP_258812862.1">
    <property type="nucleotide sequence ID" value="NZ_JANUGU010000005.1"/>
</dbReference>
<evidence type="ECO:0000313" key="2">
    <source>
        <dbReference type="Proteomes" id="UP001204621"/>
    </source>
</evidence>